<organism evidence="1 2">
    <name type="scientific">Striga asiatica</name>
    <name type="common">Asiatic witchweed</name>
    <name type="synonym">Buchnera asiatica</name>
    <dbReference type="NCBI Taxonomy" id="4170"/>
    <lineage>
        <taxon>Eukaryota</taxon>
        <taxon>Viridiplantae</taxon>
        <taxon>Streptophyta</taxon>
        <taxon>Embryophyta</taxon>
        <taxon>Tracheophyta</taxon>
        <taxon>Spermatophyta</taxon>
        <taxon>Magnoliopsida</taxon>
        <taxon>eudicotyledons</taxon>
        <taxon>Gunneridae</taxon>
        <taxon>Pentapetalae</taxon>
        <taxon>asterids</taxon>
        <taxon>lamiids</taxon>
        <taxon>Lamiales</taxon>
        <taxon>Orobanchaceae</taxon>
        <taxon>Buchnereae</taxon>
        <taxon>Striga</taxon>
    </lineage>
</organism>
<comment type="caution">
    <text evidence="1">The sequence shown here is derived from an EMBL/GenBank/DDBJ whole genome shotgun (WGS) entry which is preliminary data.</text>
</comment>
<evidence type="ECO:0000313" key="2">
    <source>
        <dbReference type="Proteomes" id="UP000325081"/>
    </source>
</evidence>
<proteinExistence type="predicted"/>
<dbReference type="AlphaFoldDB" id="A0A5A7PZ64"/>
<accession>A0A5A7PZ64</accession>
<dbReference type="Proteomes" id="UP000325081">
    <property type="component" value="Unassembled WGS sequence"/>
</dbReference>
<sequence length="100" mass="11759">MTRTTGKGSIDKASSCLHRRSFKESYKKDQGPWISFKIWKESVSWVSLATTWYIELLFRINLSTNDLTDQQPDQGTAQPRNPCSRRLEWNAKWFYVKAIQ</sequence>
<protein>
    <submittedName>
        <fullName evidence="1">Aggregation substance</fullName>
    </submittedName>
</protein>
<name>A0A5A7PZ64_STRAF</name>
<gene>
    <name evidence="1" type="ORF">STAS_14674</name>
</gene>
<reference evidence="2" key="1">
    <citation type="journal article" date="2019" name="Curr. Biol.">
        <title>Genome Sequence of Striga asiatica Provides Insight into the Evolution of Plant Parasitism.</title>
        <authorList>
            <person name="Yoshida S."/>
            <person name="Kim S."/>
            <person name="Wafula E.K."/>
            <person name="Tanskanen J."/>
            <person name="Kim Y.M."/>
            <person name="Honaas L."/>
            <person name="Yang Z."/>
            <person name="Spallek T."/>
            <person name="Conn C.E."/>
            <person name="Ichihashi Y."/>
            <person name="Cheong K."/>
            <person name="Cui S."/>
            <person name="Der J.P."/>
            <person name="Gundlach H."/>
            <person name="Jiao Y."/>
            <person name="Hori C."/>
            <person name="Ishida J.K."/>
            <person name="Kasahara H."/>
            <person name="Kiba T."/>
            <person name="Kim M.S."/>
            <person name="Koo N."/>
            <person name="Laohavisit A."/>
            <person name="Lee Y.H."/>
            <person name="Lumba S."/>
            <person name="McCourt P."/>
            <person name="Mortimer J.C."/>
            <person name="Mutuku J.M."/>
            <person name="Nomura T."/>
            <person name="Sasaki-Sekimoto Y."/>
            <person name="Seto Y."/>
            <person name="Wang Y."/>
            <person name="Wakatake T."/>
            <person name="Sakakibara H."/>
            <person name="Demura T."/>
            <person name="Yamaguchi S."/>
            <person name="Yoneyama K."/>
            <person name="Manabe R.I."/>
            <person name="Nelson D.C."/>
            <person name="Schulman A.H."/>
            <person name="Timko M.P."/>
            <person name="dePamphilis C.W."/>
            <person name="Choi D."/>
            <person name="Shirasu K."/>
        </authorList>
    </citation>
    <scope>NUCLEOTIDE SEQUENCE [LARGE SCALE GENOMIC DNA]</scope>
    <source>
        <strain evidence="2">cv. UVA1</strain>
    </source>
</reference>
<dbReference type="EMBL" id="BKCP01005461">
    <property type="protein sequence ID" value="GER38189.1"/>
    <property type="molecule type" value="Genomic_DNA"/>
</dbReference>
<evidence type="ECO:0000313" key="1">
    <source>
        <dbReference type="EMBL" id="GER38189.1"/>
    </source>
</evidence>
<keyword evidence="2" id="KW-1185">Reference proteome</keyword>